<organism evidence="4 5">
    <name type="scientific">Nitzschia inconspicua</name>
    <dbReference type="NCBI Taxonomy" id="303405"/>
    <lineage>
        <taxon>Eukaryota</taxon>
        <taxon>Sar</taxon>
        <taxon>Stramenopiles</taxon>
        <taxon>Ochrophyta</taxon>
        <taxon>Bacillariophyta</taxon>
        <taxon>Bacillariophyceae</taxon>
        <taxon>Bacillariophycidae</taxon>
        <taxon>Bacillariales</taxon>
        <taxon>Bacillariaceae</taxon>
        <taxon>Nitzschia</taxon>
    </lineage>
</organism>
<dbReference type="GO" id="GO:0051301">
    <property type="term" value="P:cell division"/>
    <property type="evidence" value="ECO:0007669"/>
    <property type="project" value="TreeGrafter"/>
</dbReference>
<evidence type="ECO:0000256" key="1">
    <source>
        <dbReference type="ARBA" id="ARBA00022803"/>
    </source>
</evidence>
<feature type="region of interest" description="Disordered" evidence="3">
    <location>
        <begin position="461"/>
        <end position="573"/>
    </location>
</feature>
<keyword evidence="5" id="KW-1185">Reference proteome</keyword>
<dbReference type="PANTHER" id="PTHR12558:SF13">
    <property type="entry name" value="CELL DIVISION CYCLE PROTEIN 27 HOMOLOG"/>
    <property type="match status" value="1"/>
</dbReference>
<evidence type="ECO:0000313" key="4">
    <source>
        <dbReference type="EMBL" id="KAG7360766.1"/>
    </source>
</evidence>
<dbReference type="GO" id="GO:0016567">
    <property type="term" value="P:protein ubiquitination"/>
    <property type="evidence" value="ECO:0007669"/>
    <property type="project" value="TreeGrafter"/>
</dbReference>
<feature type="repeat" description="TPR" evidence="2">
    <location>
        <begin position="844"/>
        <end position="877"/>
    </location>
</feature>
<name>A0A9K3LH23_9STRA</name>
<evidence type="ECO:0000256" key="2">
    <source>
        <dbReference type="PROSITE-ProRule" id="PRU00339"/>
    </source>
</evidence>
<feature type="repeat" description="TPR" evidence="2">
    <location>
        <begin position="184"/>
        <end position="217"/>
    </location>
</feature>
<protein>
    <submittedName>
        <fullName evidence="4">Expressed tetratricopeptide repeat protein</fullName>
    </submittedName>
</protein>
<dbReference type="AlphaFoldDB" id="A0A9K3LH23"/>
<proteinExistence type="predicted"/>
<feature type="repeat" description="TPR" evidence="2">
    <location>
        <begin position="878"/>
        <end position="911"/>
    </location>
</feature>
<sequence>MGAPAAGASLYNGTPMGNRDRQATHLLSIPNAGNATQTHPESLEATYTSLIQEYLQVMCLENATFLAERMVASCRSVHAWYLLGVCHYRSNAPQRALSVLEHNSAFLKEHPSTAYLVAQCCFQLQQYGRVEEVLLETARSEYREYKGNYHQQMNTTTLQEENKGPMTMDEWMLETSPCPIPNGAAGLYLLGNACRRSNRKRRAMEYYRMSLQLDPLMWVSYEALCEMGAVNIDPTTIFGVRPAAIDQLQERFQQRNAAHDEMPLQEKSVLTPHHFTPPTYGAGAGVAGANRPIDLGTPNVASIGPKASLFQTVQKQNATAEPNSAAILPNQLQFDTPNLTPIPMQHDASFIHQHQSHHQTGSVGVTFQQSSMLSEADIPLNHVFGDSLNPHTVRRAKYVAARLYYQPSPETCPYDRFPTDDRFHSNAVETSRDAVSRRYLRGKSALHCAVTSRIDLEPTISETPVRRGGRPSDVSTVRRPRALFLSENKAMRENTNDRNRTNSSTLEDEDDDENNFRPLISRGQVDGVGGDHGMDNENHPDDERSNMIIAEENATNGANAGQQSSSLTEDEKSQSFTANLDQACVELDDEEVRIEKQGAVQEILELLCLLGAGYWRLCQFRCREALQLFSALPQVQHYTGWVLHQEGRTYFEMADYQKAQRCLEMMQRVEPHRMKGLELLSTVLWQLKKEVDLAHLAQRAVDFDRLSPEAWCVVGNCFSLQKEHETALVFFGRSLQLDSSFTYTHTLSGYEYMANEDFEKAMTCFRNAIRSDERHYNAWYGMGAIYHRQEKYDLAEYHFHRAVQINPQSSVLRCNLGMSQYSNGKPIQALHTLSEAFRLDPHNPQARFQRATIYLALNRPEEALEELEKVRDAAPREATVHFSMGKVLKRLGRPEQAMRCFLTALDLDPKDNQLIKSAMDKLEEPDILDEEVTTF</sequence>
<gene>
    <name evidence="4" type="ORF">IV203_035865</name>
</gene>
<dbReference type="GO" id="GO:0005737">
    <property type="term" value="C:cytoplasm"/>
    <property type="evidence" value="ECO:0007669"/>
    <property type="project" value="TreeGrafter"/>
</dbReference>
<accession>A0A9K3LH23</accession>
<dbReference type="Pfam" id="PF13181">
    <property type="entry name" value="TPR_8"/>
    <property type="match status" value="2"/>
</dbReference>
<dbReference type="Pfam" id="PF14559">
    <property type="entry name" value="TPR_19"/>
    <property type="match status" value="1"/>
</dbReference>
<evidence type="ECO:0000313" key="5">
    <source>
        <dbReference type="Proteomes" id="UP000693970"/>
    </source>
</evidence>
<reference evidence="4" key="2">
    <citation type="submission" date="2021-04" db="EMBL/GenBank/DDBJ databases">
        <authorList>
            <person name="Podell S."/>
        </authorList>
    </citation>
    <scope>NUCLEOTIDE SEQUENCE</scope>
    <source>
        <strain evidence="4">Hildebrandi</strain>
    </source>
</reference>
<evidence type="ECO:0000256" key="3">
    <source>
        <dbReference type="SAM" id="MobiDB-lite"/>
    </source>
</evidence>
<dbReference type="PROSITE" id="PS50293">
    <property type="entry name" value="TPR_REGION"/>
    <property type="match status" value="2"/>
</dbReference>
<dbReference type="GO" id="GO:0007091">
    <property type="term" value="P:metaphase/anaphase transition of mitotic cell cycle"/>
    <property type="evidence" value="ECO:0007669"/>
    <property type="project" value="TreeGrafter"/>
</dbReference>
<dbReference type="InterPro" id="IPR019734">
    <property type="entry name" value="TPR_rpt"/>
</dbReference>
<feature type="repeat" description="TPR" evidence="2">
    <location>
        <begin position="776"/>
        <end position="809"/>
    </location>
</feature>
<feature type="repeat" description="TPR" evidence="2">
    <location>
        <begin position="810"/>
        <end position="843"/>
    </location>
</feature>
<feature type="repeat" description="TPR" evidence="2">
    <location>
        <begin position="742"/>
        <end position="775"/>
    </location>
</feature>
<dbReference type="EMBL" id="JAGRRH010000013">
    <property type="protein sequence ID" value="KAG7360766.1"/>
    <property type="molecule type" value="Genomic_DNA"/>
</dbReference>
<dbReference type="PROSITE" id="PS50005">
    <property type="entry name" value="TPR"/>
    <property type="match status" value="7"/>
</dbReference>
<dbReference type="Pfam" id="PF00515">
    <property type="entry name" value="TPR_1"/>
    <property type="match status" value="1"/>
</dbReference>
<feature type="compositionally biased region" description="Basic and acidic residues" evidence="3">
    <location>
        <begin position="532"/>
        <end position="545"/>
    </location>
</feature>
<feature type="compositionally biased region" description="Low complexity" evidence="3">
    <location>
        <begin position="550"/>
        <end position="561"/>
    </location>
</feature>
<dbReference type="GO" id="GO:0031145">
    <property type="term" value="P:anaphase-promoting complex-dependent catabolic process"/>
    <property type="evidence" value="ECO:0007669"/>
    <property type="project" value="TreeGrafter"/>
</dbReference>
<dbReference type="Proteomes" id="UP000693970">
    <property type="component" value="Unassembled WGS sequence"/>
</dbReference>
<comment type="caution">
    <text evidence="4">The sequence shown here is derived from an EMBL/GenBank/DDBJ whole genome shotgun (WGS) entry which is preliminary data.</text>
</comment>
<keyword evidence="1 2" id="KW-0802">TPR repeat</keyword>
<dbReference type="PANTHER" id="PTHR12558">
    <property type="entry name" value="CELL DIVISION CYCLE 16,23,27"/>
    <property type="match status" value="1"/>
</dbReference>
<feature type="compositionally biased region" description="Basic and acidic residues" evidence="3">
    <location>
        <begin position="489"/>
        <end position="500"/>
    </location>
</feature>
<dbReference type="SMART" id="SM00028">
    <property type="entry name" value="TPR"/>
    <property type="match status" value="9"/>
</dbReference>
<dbReference type="OrthoDB" id="329563at2759"/>
<reference evidence="4" key="1">
    <citation type="journal article" date="2021" name="Sci. Rep.">
        <title>Diploid genomic architecture of Nitzschia inconspicua, an elite biomass production diatom.</title>
        <authorList>
            <person name="Oliver A."/>
            <person name="Podell S."/>
            <person name="Pinowska A."/>
            <person name="Traller J.C."/>
            <person name="Smith S.R."/>
            <person name="McClure R."/>
            <person name="Beliaev A."/>
            <person name="Bohutskyi P."/>
            <person name="Hill E.A."/>
            <person name="Rabines A."/>
            <person name="Zheng H."/>
            <person name="Allen L.Z."/>
            <person name="Kuo A."/>
            <person name="Grigoriev I.V."/>
            <person name="Allen A.E."/>
            <person name="Hazlebeck D."/>
            <person name="Allen E.E."/>
        </authorList>
    </citation>
    <scope>NUCLEOTIDE SEQUENCE</scope>
    <source>
        <strain evidence="4">Hildebrandi</strain>
    </source>
</reference>
<dbReference type="Pfam" id="PF12895">
    <property type="entry name" value="ANAPC3"/>
    <property type="match status" value="1"/>
</dbReference>
<feature type="repeat" description="TPR" evidence="2">
    <location>
        <begin position="708"/>
        <end position="741"/>
    </location>
</feature>
<dbReference type="GO" id="GO:0005680">
    <property type="term" value="C:anaphase-promoting complex"/>
    <property type="evidence" value="ECO:0007669"/>
    <property type="project" value="TreeGrafter"/>
</dbReference>